<reference evidence="2" key="2">
    <citation type="submission" date="2015-01" db="EMBL/GenBank/DDBJ databases">
        <title>Evolutionary Origins and Diversification of the Mycorrhizal Mutualists.</title>
        <authorList>
            <consortium name="DOE Joint Genome Institute"/>
            <consortium name="Mycorrhizal Genomics Consortium"/>
            <person name="Kohler A."/>
            <person name="Kuo A."/>
            <person name="Nagy L.G."/>
            <person name="Floudas D."/>
            <person name="Copeland A."/>
            <person name="Barry K.W."/>
            <person name="Cichocki N."/>
            <person name="Veneault-Fourrey C."/>
            <person name="LaButti K."/>
            <person name="Lindquist E.A."/>
            <person name="Lipzen A."/>
            <person name="Lundell T."/>
            <person name="Morin E."/>
            <person name="Murat C."/>
            <person name="Riley R."/>
            <person name="Ohm R."/>
            <person name="Sun H."/>
            <person name="Tunlid A."/>
            <person name="Henrissat B."/>
            <person name="Grigoriev I.V."/>
            <person name="Hibbett D.S."/>
            <person name="Martin F."/>
        </authorList>
    </citation>
    <scope>NUCLEOTIDE SEQUENCE [LARGE SCALE GENOMIC DNA]</scope>
    <source>
        <strain evidence="2">ATCC 200175</strain>
    </source>
</reference>
<reference evidence="1 2" key="1">
    <citation type="submission" date="2014-06" db="EMBL/GenBank/DDBJ databases">
        <authorList>
            <consortium name="DOE Joint Genome Institute"/>
            <person name="Kuo A."/>
            <person name="Kohler A."/>
            <person name="Nagy L.G."/>
            <person name="Floudas D."/>
            <person name="Copeland A."/>
            <person name="Barry K.W."/>
            <person name="Cichocki N."/>
            <person name="Veneault-Fourrey C."/>
            <person name="LaButti K."/>
            <person name="Lindquist E.A."/>
            <person name="Lipzen A."/>
            <person name="Lundell T."/>
            <person name="Morin E."/>
            <person name="Murat C."/>
            <person name="Sun H."/>
            <person name="Tunlid A."/>
            <person name="Henrissat B."/>
            <person name="Grigoriev I.V."/>
            <person name="Hibbett D.S."/>
            <person name="Martin F."/>
            <person name="Nordberg H.P."/>
            <person name="Cantor M.N."/>
            <person name="Hua S.X."/>
        </authorList>
    </citation>
    <scope>NUCLEOTIDE SEQUENCE [LARGE SCALE GENOMIC DNA]</scope>
    <source>
        <strain evidence="1 2">ATCC 200175</strain>
    </source>
</reference>
<sequence length="59" mass="6268">MGDKVDEGFAGVKYCLCEMSRRTRGPRPRPSAGGVATLVFSANEGALQTQVLKLQASLV</sequence>
<evidence type="ECO:0000313" key="1">
    <source>
        <dbReference type="EMBL" id="KIJ08049.1"/>
    </source>
</evidence>
<keyword evidence="2" id="KW-1185">Reference proteome</keyword>
<dbReference type="Proteomes" id="UP000053647">
    <property type="component" value="Unassembled WGS sequence"/>
</dbReference>
<proteinExistence type="predicted"/>
<dbReference type="HOGENOM" id="CLU_2961466_0_0_1"/>
<dbReference type="EMBL" id="KN819713">
    <property type="protein sequence ID" value="KIJ08049.1"/>
    <property type="molecule type" value="Genomic_DNA"/>
</dbReference>
<name>A0A0C9SNJ8_PAXIN</name>
<gene>
    <name evidence="1" type="ORF">PAXINDRAFT_173112</name>
</gene>
<organism evidence="1 2">
    <name type="scientific">Paxillus involutus ATCC 200175</name>
    <dbReference type="NCBI Taxonomy" id="664439"/>
    <lineage>
        <taxon>Eukaryota</taxon>
        <taxon>Fungi</taxon>
        <taxon>Dikarya</taxon>
        <taxon>Basidiomycota</taxon>
        <taxon>Agaricomycotina</taxon>
        <taxon>Agaricomycetes</taxon>
        <taxon>Agaricomycetidae</taxon>
        <taxon>Boletales</taxon>
        <taxon>Paxilineae</taxon>
        <taxon>Paxillaceae</taxon>
        <taxon>Paxillus</taxon>
    </lineage>
</organism>
<dbReference type="AlphaFoldDB" id="A0A0C9SNJ8"/>
<protein>
    <submittedName>
        <fullName evidence="1">Uncharacterized protein</fullName>
    </submittedName>
</protein>
<evidence type="ECO:0000313" key="2">
    <source>
        <dbReference type="Proteomes" id="UP000053647"/>
    </source>
</evidence>
<accession>A0A0C9SNJ8</accession>